<dbReference type="EMBL" id="JAQSIO010000017">
    <property type="protein sequence ID" value="MDD0817245.1"/>
    <property type="molecule type" value="Genomic_DNA"/>
</dbReference>
<gene>
    <name evidence="3" type="ORF">PSQ39_21605</name>
</gene>
<feature type="chain" id="PRO_5045879636" evidence="1">
    <location>
        <begin position="23"/>
        <end position="178"/>
    </location>
</feature>
<evidence type="ECO:0000313" key="4">
    <source>
        <dbReference type="Proteomes" id="UP001528672"/>
    </source>
</evidence>
<accession>A0ABT5MPS5</accession>
<feature type="signal peptide" evidence="1">
    <location>
        <begin position="1"/>
        <end position="22"/>
    </location>
</feature>
<evidence type="ECO:0000256" key="1">
    <source>
        <dbReference type="SAM" id="SignalP"/>
    </source>
</evidence>
<reference evidence="3 4" key="1">
    <citation type="submission" date="2023-02" db="EMBL/GenBank/DDBJ databases">
        <title>Bacterial whole genome sequence for Curvibacter sp. HBC28.</title>
        <authorList>
            <person name="Le V."/>
            <person name="Ko S.-R."/>
            <person name="Ahn C.-Y."/>
            <person name="Oh H.-M."/>
        </authorList>
    </citation>
    <scope>NUCLEOTIDE SEQUENCE [LARGE SCALE GENOMIC DNA]</scope>
    <source>
        <strain evidence="3 4">HBC28</strain>
    </source>
</reference>
<dbReference type="RefSeq" id="WP_273929714.1">
    <property type="nucleotide sequence ID" value="NZ_JAQSIN010000007.1"/>
</dbReference>
<dbReference type="Pfam" id="PF17680">
    <property type="entry name" value="FlgO"/>
    <property type="match status" value="1"/>
</dbReference>
<dbReference type="InterPro" id="IPR041215">
    <property type="entry name" value="FlgO_dom"/>
</dbReference>
<sequence>MSHARRRCLNLGLVAGLGAVLAACSSTPPVDPDVRTDVIDANYKAADALLEGLQLDRKQPLLVATFVNLEVLTESSRLGRLFSELVGSRLAQRGYLVKELKLRESLFMKQTQGALLLSREVREISQTQEAQAVIVGTYTQSSKMLYLSVKLVLPEGNVVLSAHDYAMPLDTNIKGLLR</sequence>
<comment type="caution">
    <text evidence="3">The sequence shown here is derived from an EMBL/GenBank/DDBJ whole genome shotgun (WGS) entry which is preliminary data.</text>
</comment>
<keyword evidence="1" id="KW-0732">Signal</keyword>
<keyword evidence="4" id="KW-1185">Reference proteome</keyword>
<name>A0ABT5MPS5_9BURK</name>
<dbReference type="Proteomes" id="UP001528672">
    <property type="component" value="Unassembled WGS sequence"/>
</dbReference>
<evidence type="ECO:0000259" key="2">
    <source>
        <dbReference type="Pfam" id="PF17680"/>
    </source>
</evidence>
<evidence type="ECO:0000313" key="3">
    <source>
        <dbReference type="EMBL" id="MDD0817245.1"/>
    </source>
</evidence>
<dbReference type="PROSITE" id="PS51257">
    <property type="entry name" value="PROKAR_LIPOPROTEIN"/>
    <property type="match status" value="1"/>
</dbReference>
<feature type="domain" description="FlgO" evidence="2">
    <location>
        <begin position="43"/>
        <end position="170"/>
    </location>
</feature>
<proteinExistence type="predicted"/>
<protein>
    <submittedName>
        <fullName evidence="3">FlgO family outer membrane protein</fullName>
    </submittedName>
</protein>
<organism evidence="3 4">
    <name type="scientific">Curvibacter microcysteis</name>
    <dbReference type="NCBI Taxonomy" id="3026419"/>
    <lineage>
        <taxon>Bacteria</taxon>
        <taxon>Pseudomonadati</taxon>
        <taxon>Pseudomonadota</taxon>
        <taxon>Betaproteobacteria</taxon>
        <taxon>Burkholderiales</taxon>
        <taxon>Comamonadaceae</taxon>
        <taxon>Curvibacter</taxon>
    </lineage>
</organism>